<dbReference type="InterPro" id="IPR038727">
    <property type="entry name" value="NadR/Ttd14_AAA_dom"/>
</dbReference>
<dbReference type="OrthoDB" id="7351510at2"/>
<evidence type="ECO:0000313" key="3">
    <source>
        <dbReference type="Proteomes" id="UP000230161"/>
    </source>
</evidence>
<accession>A0A2M9BYP1</accession>
<protein>
    <submittedName>
        <fullName evidence="2">AAA domain-containing protein</fullName>
    </submittedName>
</protein>
<dbReference type="Proteomes" id="UP000230161">
    <property type="component" value="Unassembled WGS sequence"/>
</dbReference>
<reference evidence="2 3" key="1">
    <citation type="submission" date="2017-11" db="EMBL/GenBank/DDBJ databases">
        <title>Genomic Encyclopedia of Archaeal and Bacterial Type Strains, Phase II (KMG-II): From Individual Species to Whole Genera.</title>
        <authorList>
            <person name="Goeker M."/>
        </authorList>
    </citation>
    <scope>NUCLEOTIDE SEQUENCE [LARGE SCALE GENOMIC DNA]</scope>
    <source>
        <strain evidence="2 3">DSM 25625</strain>
    </source>
</reference>
<dbReference type="Gene3D" id="3.40.50.300">
    <property type="entry name" value="P-loop containing nucleotide triphosphate hydrolases"/>
    <property type="match status" value="1"/>
</dbReference>
<sequence>MRIVVSGSHASGKSTLISDFALRHPGFTVLPDPFELIDEAWDRPSAAMFATQLRVAADRLASDDVASDVIAERGPLDFLAYLLALDEWAGSSSSPELLERSMIITAEALGHVDLLVVLPLTAADPIEVDDDEHPELRSAMNDVLMDLIEDPDLVGTHLRVVELVGSRDERLSVLESLVSELGG</sequence>
<comment type="caution">
    <text evidence="2">The sequence shown here is derived from an EMBL/GenBank/DDBJ whole genome shotgun (WGS) entry which is preliminary data.</text>
</comment>
<dbReference type="EMBL" id="PGFB01000002">
    <property type="protein sequence ID" value="PJJ63204.1"/>
    <property type="molecule type" value="Genomic_DNA"/>
</dbReference>
<dbReference type="AlphaFoldDB" id="A0A2M9BYP1"/>
<organism evidence="2 3">
    <name type="scientific">Compostimonas suwonensis</name>
    <dbReference type="NCBI Taxonomy" id="1048394"/>
    <lineage>
        <taxon>Bacteria</taxon>
        <taxon>Bacillati</taxon>
        <taxon>Actinomycetota</taxon>
        <taxon>Actinomycetes</taxon>
        <taxon>Micrococcales</taxon>
        <taxon>Microbacteriaceae</taxon>
        <taxon>Compostimonas</taxon>
    </lineage>
</organism>
<feature type="domain" description="NadR/Ttd14 AAA" evidence="1">
    <location>
        <begin position="2"/>
        <end position="170"/>
    </location>
</feature>
<dbReference type="InterPro" id="IPR027417">
    <property type="entry name" value="P-loop_NTPase"/>
</dbReference>
<evidence type="ECO:0000313" key="2">
    <source>
        <dbReference type="EMBL" id="PJJ63204.1"/>
    </source>
</evidence>
<evidence type="ECO:0000259" key="1">
    <source>
        <dbReference type="Pfam" id="PF13521"/>
    </source>
</evidence>
<dbReference type="RefSeq" id="WP_100343745.1">
    <property type="nucleotide sequence ID" value="NZ_PGFB01000002.1"/>
</dbReference>
<name>A0A2M9BYP1_9MICO</name>
<proteinExistence type="predicted"/>
<gene>
    <name evidence="2" type="ORF">CLV54_0861</name>
</gene>
<dbReference type="SUPFAM" id="SSF52540">
    <property type="entry name" value="P-loop containing nucleoside triphosphate hydrolases"/>
    <property type="match status" value="1"/>
</dbReference>
<dbReference type="Pfam" id="PF13521">
    <property type="entry name" value="AAA_28"/>
    <property type="match status" value="1"/>
</dbReference>
<keyword evidence="3" id="KW-1185">Reference proteome</keyword>